<feature type="compositionally biased region" description="Basic and acidic residues" evidence="1">
    <location>
        <begin position="30"/>
        <end position="43"/>
    </location>
</feature>
<comment type="caution">
    <text evidence="2">The sequence shown here is derived from an EMBL/GenBank/DDBJ whole genome shotgun (WGS) entry which is preliminary data.</text>
</comment>
<sequence length="283" mass="31208">MASEKPLKYDRKRRIAETPVDDDAVRSPQPRKDATRHGEDESATKPGPVSEINFDEKLKSITKKMEAMEAKGDTLGEGKKEEDSHKSTATTEVEREAKHPKPKPKPESVLRGHPQIDRDEQIALEGKKREPEDSLDSSSGDSTGSLGGALKGLNGQDGVIPHKFLGGKTPSNISWAADFRTAAAYAIRPNSYMAIMDTSLVENHVSVYHVPDLYHAGLSGAWFPHEYLVYGPITGPAYHCVEWSDIGPLLAGTKPRYQDALSGNQYSQEQVDLAKQLAMQFRR</sequence>
<accession>A0ABR2XHE7</accession>
<reference evidence="2 3" key="1">
    <citation type="submission" date="2024-02" db="EMBL/GenBank/DDBJ databases">
        <title>First draft genome assembly of two strains of Seiridium cardinale.</title>
        <authorList>
            <person name="Emiliani G."/>
            <person name="Scali E."/>
        </authorList>
    </citation>
    <scope>NUCLEOTIDE SEQUENCE [LARGE SCALE GENOMIC DNA]</scope>
    <source>
        <strain evidence="2 3">BM-138-000479</strain>
    </source>
</reference>
<gene>
    <name evidence="2" type="ORF">SCAR479_10123</name>
</gene>
<evidence type="ECO:0000313" key="3">
    <source>
        <dbReference type="Proteomes" id="UP001465668"/>
    </source>
</evidence>
<feature type="compositionally biased region" description="Basic and acidic residues" evidence="1">
    <location>
        <begin position="54"/>
        <end position="132"/>
    </location>
</feature>
<organism evidence="2 3">
    <name type="scientific">Seiridium cardinale</name>
    <dbReference type="NCBI Taxonomy" id="138064"/>
    <lineage>
        <taxon>Eukaryota</taxon>
        <taxon>Fungi</taxon>
        <taxon>Dikarya</taxon>
        <taxon>Ascomycota</taxon>
        <taxon>Pezizomycotina</taxon>
        <taxon>Sordariomycetes</taxon>
        <taxon>Xylariomycetidae</taxon>
        <taxon>Amphisphaeriales</taxon>
        <taxon>Sporocadaceae</taxon>
        <taxon>Seiridium</taxon>
    </lineage>
</organism>
<protein>
    <submittedName>
        <fullName evidence="2">Uncharacterized protein</fullName>
    </submittedName>
</protein>
<dbReference type="EMBL" id="JARVKM010000053">
    <property type="protein sequence ID" value="KAK9773206.1"/>
    <property type="molecule type" value="Genomic_DNA"/>
</dbReference>
<proteinExistence type="predicted"/>
<evidence type="ECO:0000256" key="1">
    <source>
        <dbReference type="SAM" id="MobiDB-lite"/>
    </source>
</evidence>
<feature type="region of interest" description="Disordered" evidence="1">
    <location>
        <begin position="1"/>
        <end position="152"/>
    </location>
</feature>
<keyword evidence="3" id="KW-1185">Reference proteome</keyword>
<dbReference type="Proteomes" id="UP001465668">
    <property type="component" value="Unassembled WGS sequence"/>
</dbReference>
<name>A0ABR2XHE7_9PEZI</name>
<evidence type="ECO:0000313" key="2">
    <source>
        <dbReference type="EMBL" id="KAK9773206.1"/>
    </source>
</evidence>